<organism evidence="1 2">
    <name type="scientific">Fusarium keratoplasticum</name>
    <dbReference type="NCBI Taxonomy" id="1328300"/>
    <lineage>
        <taxon>Eukaryota</taxon>
        <taxon>Fungi</taxon>
        <taxon>Dikarya</taxon>
        <taxon>Ascomycota</taxon>
        <taxon>Pezizomycotina</taxon>
        <taxon>Sordariomycetes</taxon>
        <taxon>Hypocreomycetidae</taxon>
        <taxon>Hypocreales</taxon>
        <taxon>Nectriaceae</taxon>
        <taxon>Fusarium</taxon>
        <taxon>Fusarium solani species complex</taxon>
    </lineage>
</organism>
<evidence type="ECO:0000313" key="2">
    <source>
        <dbReference type="Proteomes" id="UP001065298"/>
    </source>
</evidence>
<sequence>MVVTTPTYHIISKVLPPPKGPLKLGTVIDNLEDLTPLSDSLEIEKSRVTSFHEEEFEVNREQVLKGVGGVGLKVHGLPVGIDLSGGGDTNVNDTYKFKELDTFFFSPTLDDYERAVATPRLQTHLMYSNYMPVYIITGMKIGHQPEVTLRRDNQVNGTFTIGISEGNTTLGINADASSSRIIVQGSKSSPDSIVFAIRVRKLSYKKRYYIAGQRDLHDSPHNYGAELVGVDRDADEEDEVPLFDVEEMDLDEEIQGRVTQERDNSQVGKFQLVL</sequence>
<dbReference type="Proteomes" id="UP001065298">
    <property type="component" value="Chromosome 10"/>
</dbReference>
<reference evidence="1" key="1">
    <citation type="submission" date="2022-06" db="EMBL/GenBank/DDBJ databases">
        <title>Fusarium solani species complex genomes reveal bases of compartmentalisation and animal pathogenesis.</title>
        <authorList>
            <person name="Tsai I.J."/>
        </authorList>
    </citation>
    <scope>NUCLEOTIDE SEQUENCE</scope>
    <source>
        <strain evidence="1">Fu6.1</strain>
    </source>
</reference>
<name>A0ACC0QJC8_9HYPO</name>
<proteinExistence type="predicted"/>
<accession>A0ACC0QJC8</accession>
<evidence type="ECO:0000313" key="1">
    <source>
        <dbReference type="EMBL" id="KAI8654796.1"/>
    </source>
</evidence>
<dbReference type="EMBL" id="CM046512">
    <property type="protein sequence ID" value="KAI8654796.1"/>
    <property type="molecule type" value="Genomic_DNA"/>
</dbReference>
<gene>
    <name evidence="1" type="ORF">NCS57_01226700</name>
</gene>
<protein>
    <submittedName>
        <fullName evidence="1">Uncharacterized protein</fullName>
    </submittedName>
</protein>
<comment type="caution">
    <text evidence="1">The sequence shown here is derived from an EMBL/GenBank/DDBJ whole genome shotgun (WGS) entry which is preliminary data.</text>
</comment>
<keyword evidence="2" id="KW-1185">Reference proteome</keyword>